<dbReference type="Proteomes" id="UP000318017">
    <property type="component" value="Chromosome"/>
</dbReference>
<dbReference type="AlphaFoldDB" id="A0A518GE87"/>
<feature type="domain" description="Shedu protein SduA C-terminal" evidence="1">
    <location>
        <begin position="37"/>
        <end position="202"/>
    </location>
</feature>
<keyword evidence="3" id="KW-1185">Reference proteome</keyword>
<evidence type="ECO:0000259" key="1">
    <source>
        <dbReference type="Pfam" id="PF14082"/>
    </source>
</evidence>
<dbReference type="KEGG" id="ahel:Q31a_52960"/>
<sequence length="291" mass="33160">MLEETYKQERGPEVTPFNQYADRIVTQFHALLDSKPSESAVQDFLERHPSLVPGAWTPGTKSGHPPFCNVLITQPKLPGFEARIPDFLWISRHSGSMYAAMVEIERPSKTLFTSAPVPTAEFTQAYNQFAQWRIWFDWPANQQLFYDHYGITPKQLFSLDFDLHFILVFGRRSEFESKPKLSKLRGKLANGRNEELISFDRLSPDRWLDCAVTVTPAGGGRFTVKYVPETFTTSPHGAHDLLVLDGLEAAIDSNDDITPDRRAFLKQRVAYWCKWAKEKSSCFIAGSAYSE</sequence>
<evidence type="ECO:0000313" key="2">
    <source>
        <dbReference type="EMBL" id="QDV26916.1"/>
    </source>
</evidence>
<dbReference type="OrthoDB" id="784881at2"/>
<evidence type="ECO:0000313" key="3">
    <source>
        <dbReference type="Proteomes" id="UP000318017"/>
    </source>
</evidence>
<organism evidence="2 3">
    <name type="scientific">Aureliella helgolandensis</name>
    <dbReference type="NCBI Taxonomy" id="2527968"/>
    <lineage>
        <taxon>Bacteria</taxon>
        <taxon>Pseudomonadati</taxon>
        <taxon>Planctomycetota</taxon>
        <taxon>Planctomycetia</taxon>
        <taxon>Pirellulales</taxon>
        <taxon>Pirellulaceae</taxon>
        <taxon>Aureliella</taxon>
    </lineage>
</organism>
<proteinExistence type="predicted"/>
<reference evidence="2 3" key="1">
    <citation type="submission" date="2019-02" db="EMBL/GenBank/DDBJ databases">
        <title>Deep-cultivation of Planctomycetes and their phenomic and genomic characterization uncovers novel biology.</title>
        <authorList>
            <person name="Wiegand S."/>
            <person name="Jogler M."/>
            <person name="Boedeker C."/>
            <person name="Pinto D."/>
            <person name="Vollmers J."/>
            <person name="Rivas-Marin E."/>
            <person name="Kohn T."/>
            <person name="Peeters S.H."/>
            <person name="Heuer A."/>
            <person name="Rast P."/>
            <person name="Oberbeckmann S."/>
            <person name="Bunk B."/>
            <person name="Jeske O."/>
            <person name="Meyerdierks A."/>
            <person name="Storesund J.E."/>
            <person name="Kallscheuer N."/>
            <person name="Luecker S."/>
            <person name="Lage O.M."/>
            <person name="Pohl T."/>
            <person name="Merkel B.J."/>
            <person name="Hornburger P."/>
            <person name="Mueller R.-W."/>
            <person name="Bruemmer F."/>
            <person name="Labrenz M."/>
            <person name="Spormann A.M."/>
            <person name="Op den Camp H."/>
            <person name="Overmann J."/>
            <person name="Amann R."/>
            <person name="Jetten M.S.M."/>
            <person name="Mascher T."/>
            <person name="Medema M.H."/>
            <person name="Devos D.P."/>
            <person name="Kaster A.-K."/>
            <person name="Ovreas L."/>
            <person name="Rohde M."/>
            <person name="Galperin M.Y."/>
            <person name="Jogler C."/>
        </authorList>
    </citation>
    <scope>NUCLEOTIDE SEQUENCE [LARGE SCALE GENOMIC DNA]</scope>
    <source>
        <strain evidence="2 3">Q31a</strain>
    </source>
</reference>
<gene>
    <name evidence="2" type="ORF">Q31a_52960</name>
</gene>
<dbReference type="InterPro" id="IPR025359">
    <property type="entry name" value="SduA_C"/>
</dbReference>
<protein>
    <recommendedName>
        <fullName evidence="1">Shedu protein SduA C-terminal domain-containing protein</fullName>
    </recommendedName>
</protein>
<accession>A0A518GE87</accession>
<name>A0A518GE87_9BACT</name>
<dbReference type="EMBL" id="CP036298">
    <property type="protein sequence ID" value="QDV26916.1"/>
    <property type="molecule type" value="Genomic_DNA"/>
</dbReference>
<dbReference type="Pfam" id="PF14082">
    <property type="entry name" value="SduA_C"/>
    <property type="match status" value="1"/>
</dbReference>